<accession>A0A542YWT0</accession>
<dbReference type="Proteomes" id="UP000319516">
    <property type="component" value="Unassembled WGS sequence"/>
</dbReference>
<feature type="transmembrane region" description="Helical" evidence="2">
    <location>
        <begin position="80"/>
        <end position="100"/>
    </location>
</feature>
<dbReference type="GO" id="GO:0016020">
    <property type="term" value="C:membrane"/>
    <property type="evidence" value="ECO:0007669"/>
    <property type="project" value="TreeGrafter"/>
</dbReference>
<evidence type="ECO:0000256" key="2">
    <source>
        <dbReference type="SAM" id="Phobius"/>
    </source>
</evidence>
<name>A0A542YWT0_9MICO</name>
<reference evidence="5 6" key="1">
    <citation type="submission" date="2019-06" db="EMBL/GenBank/DDBJ databases">
        <title>Sequencing the genomes of 1000 actinobacteria strains.</title>
        <authorList>
            <person name="Klenk H.-P."/>
        </authorList>
    </citation>
    <scope>NUCLEOTIDE SEQUENCE [LARGE SCALE GENOMIC DNA]</scope>
    <source>
        <strain evidence="5 6">DSM 12335</strain>
    </source>
</reference>
<dbReference type="GO" id="GO:0016747">
    <property type="term" value="F:acyltransferase activity, transferring groups other than amino-acyl groups"/>
    <property type="evidence" value="ECO:0007669"/>
    <property type="project" value="InterPro"/>
</dbReference>
<dbReference type="Pfam" id="PF19040">
    <property type="entry name" value="SGNH"/>
    <property type="match status" value="1"/>
</dbReference>
<feature type="compositionally biased region" description="Basic and acidic residues" evidence="1">
    <location>
        <begin position="431"/>
        <end position="441"/>
    </location>
</feature>
<feature type="transmembrane region" description="Helical" evidence="2">
    <location>
        <begin position="261"/>
        <end position="281"/>
    </location>
</feature>
<dbReference type="PANTHER" id="PTHR23028">
    <property type="entry name" value="ACETYLTRANSFERASE"/>
    <property type="match status" value="1"/>
</dbReference>
<dbReference type="EMBL" id="VFOP01000001">
    <property type="protein sequence ID" value="TQL52434.1"/>
    <property type="molecule type" value="Genomic_DNA"/>
</dbReference>
<dbReference type="RefSeq" id="WP_141786309.1">
    <property type="nucleotide sequence ID" value="NZ_BAAAIK010000001.1"/>
</dbReference>
<feature type="transmembrane region" description="Helical" evidence="2">
    <location>
        <begin position="17"/>
        <end position="33"/>
    </location>
</feature>
<dbReference type="InterPro" id="IPR002656">
    <property type="entry name" value="Acyl_transf_3_dom"/>
</dbReference>
<evidence type="ECO:0000313" key="6">
    <source>
        <dbReference type="Proteomes" id="UP000319516"/>
    </source>
</evidence>
<feature type="transmembrane region" description="Helical" evidence="2">
    <location>
        <begin position="212"/>
        <end position="229"/>
    </location>
</feature>
<dbReference type="OrthoDB" id="3404679at2"/>
<feature type="transmembrane region" description="Helical" evidence="2">
    <location>
        <begin position="328"/>
        <end position="348"/>
    </location>
</feature>
<feature type="compositionally biased region" description="Gly residues" evidence="1">
    <location>
        <begin position="419"/>
        <end position="428"/>
    </location>
</feature>
<evidence type="ECO:0000259" key="4">
    <source>
        <dbReference type="Pfam" id="PF19040"/>
    </source>
</evidence>
<proteinExistence type="predicted"/>
<organism evidence="5 6">
    <name type="scientific">Ornithinicoccus hortensis</name>
    <dbReference type="NCBI Taxonomy" id="82346"/>
    <lineage>
        <taxon>Bacteria</taxon>
        <taxon>Bacillati</taxon>
        <taxon>Actinomycetota</taxon>
        <taxon>Actinomycetes</taxon>
        <taxon>Micrococcales</taxon>
        <taxon>Intrasporangiaceae</taxon>
        <taxon>Ornithinicoccus</taxon>
    </lineage>
</organism>
<evidence type="ECO:0000259" key="3">
    <source>
        <dbReference type="Pfam" id="PF01757"/>
    </source>
</evidence>
<gene>
    <name evidence="5" type="ORF">FB467_3620</name>
</gene>
<sequence>MAGRAAANASFRPDIEGLRAVAVLMVLAFHAGVPLVPGGFAGVDVFFVISGFLITGLLVREVERSGRVSLTSFYARRAKRLLPAASLVLVVTGVLTWLFVPRIRWAEIGGDLVGSAVYLINWRLADRSVDYLAEDSVASPVQHYWSLAVEEQFYIVWPLLMVLGAWLVRRHGLRTRPLLGLLLAVVVLASLTWSVVQTALSPQTAYFVTTTRLWELGIGSLVALTAATWQRLTPTAATALAWAGVLALLGSAVLLGTDTAWPGYAALLPTLGTSAVIAGGFNARAGGPVRFLGSAPMRGTGALSYSLYLWHWPLLVVAAAAWGELALWQGIAISLFAFLPARLTYVLVEDPVRTAAVMARVPVLALAVGAACTVVGAGAGFGLVRGMESSIEQADGPAAGAGSLVDRGDGAGETAAVPGGSGAEGAGGDDAASRRAEPREDPAEDDEPTQPADPAAAGPDIDQIDLTPESITPDPLLAIEDVPSIYPRGCAGSVGSTEVIRCDGGDPDGDLVVALAGDSKIGQWGDVLEEIGAQEGWAVRTYNRSGCPWSSAQVDEDGSCARWGEQLRERLLGPERPDVVIVSGVKGRAGEGTDAERTELMAQGYVDYWTDLGEAGIPVVVLADTPAPGELSVYECVSEHRDDVSQCTFERGDGSGTRPLRRAAEEVPTATFISMNDWICPLEECPPVIGDVLVYRQGSHITNTYAMSLIEPLRARLVPAVEEAMATVDDG</sequence>
<evidence type="ECO:0000256" key="1">
    <source>
        <dbReference type="SAM" id="MobiDB-lite"/>
    </source>
</evidence>
<keyword evidence="2" id="KW-0812">Transmembrane</keyword>
<keyword evidence="2" id="KW-0472">Membrane</keyword>
<evidence type="ECO:0000313" key="5">
    <source>
        <dbReference type="EMBL" id="TQL52434.1"/>
    </source>
</evidence>
<dbReference type="PANTHER" id="PTHR23028:SF53">
    <property type="entry name" value="ACYL_TRANSF_3 DOMAIN-CONTAINING PROTEIN"/>
    <property type="match status" value="1"/>
</dbReference>
<dbReference type="InterPro" id="IPR043968">
    <property type="entry name" value="SGNH"/>
</dbReference>
<comment type="caution">
    <text evidence="5">The sequence shown here is derived from an EMBL/GenBank/DDBJ whole genome shotgun (WGS) entry which is preliminary data.</text>
</comment>
<dbReference type="AlphaFoldDB" id="A0A542YWT0"/>
<feature type="transmembrane region" description="Helical" evidence="2">
    <location>
        <begin position="302"/>
        <end position="322"/>
    </location>
</feature>
<protein>
    <submittedName>
        <fullName evidence="5">Peptidoglycan/LPS O-acetylase OafA/YrhL</fullName>
    </submittedName>
</protein>
<feature type="compositionally biased region" description="Low complexity" evidence="1">
    <location>
        <begin position="449"/>
        <end position="465"/>
    </location>
</feature>
<keyword evidence="6" id="KW-1185">Reference proteome</keyword>
<feature type="transmembrane region" description="Helical" evidence="2">
    <location>
        <begin position="236"/>
        <end position="255"/>
    </location>
</feature>
<dbReference type="InterPro" id="IPR050879">
    <property type="entry name" value="Acyltransferase_3"/>
</dbReference>
<feature type="transmembrane region" description="Helical" evidence="2">
    <location>
        <begin position="152"/>
        <end position="168"/>
    </location>
</feature>
<dbReference type="GO" id="GO:0009103">
    <property type="term" value="P:lipopolysaccharide biosynthetic process"/>
    <property type="evidence" value="ECO:0007669"/>
    <property type="project" value="TreeGrafter"/>
</dbReference>
<feature type="domain" description="SGNH" evidence="4">
    <location>
        <begin position="501"/>
        <end position="710"/>
    </location>
</feature>
<dbReference type="Pfam" id="PF01757">
    <property type="entry name" value="Acyl_transf_3"/>
    <property type="match status" value="1"/>
</dbReference>
<feature type="transmembrane region" description="Helical" evidence="2">
    <location>
        <begin position="180"/>
        <end position="200"/>
    </location>
</feature>
<feature type="domain" description="Acyltransferase 3" evidence="3">
    <location>
        <begin position="14"/>
        <end position="338"/>
    </location>
</feature>
<feature type="region of interest" description="Disordered" evidence="1">
    <location>
        <begin position="395"/>
        <end position="471"/>
    </location>
</feature>
<feature type="transmembrane region" description="Helical" evidence="2">
    <location>
        <begin position="39"/>
        <end position="59"/>
    </location>
</feature>
<feature type="transmembrane region" description="Helical" evidence="2">
    <location>
        <begin position="360"/>
        <end position="384"/>
    </location>
</feature>
<keyword evidence="2" id="KW-1133">Transmembrane helix</keyword>